<reference evidence="2" key="1">
    <citation type="journal article" date="2021" name="Genome Biol. Evol.">
        <title>A High-Quality Reference Genome for a Parasitic Bivalve with Doubly Uniparental Inheritance (Bivalvia: Unionida).</title>
        <authorList>
            <person name="Smith C.H."/>
        </authorList>
    </citation>
    <scope>NUCLEOTIDE SEQUENCE</scope>
    <source>
        <strain evidence="2">CHS0354</strain>
    </source>
</reference>
<organism evidence="2 3">
    <name type="scientific">Potamilus streckersoni</name>
    <dbReference type="NCBI Taxonomy" id="2493646"/>
    <lineage>
        <taxon>Eukaryota</taxon>
        <taxon>Metazoa</taxon>
        <taxon>Spiralia</taxon>
        <taxon>Lophotrochozoa</taxon>
        <taxon>Mollusca</taxon>
        <taxon>Bivalvia</taxon>
        <taxon>Autobranchia</taxon>
        <taxon>Heteroconchia</taxon>
        <taxon>Palaeoheterodonta</taxon>
        <taxon>Unionida</taxon>
        <taxon>Unionoidea</taxon>
        <taxon>Unionidae</taxon>
        <taxon>Ambleminae</taxon>
        <taxon>Lampsilini</taxon>
        <taxon>Potamilus</taxon>
    </lineage>
</organism>
<accession>A0AAE0W4F2</accession>
<name>A0AAE0W4F2_9BIVA</name>
<gene>
    <name evidence="2" type="ORF">CHS0354_038246</name>
</gene>
<proteinExistence type="predicted"/>
<evidence type="ECO:0000313" key="3">
    <source>
        <dbReference type="Proteomes" id="UP001195483"/>
    </source>
</evidence>
<feature type="region of interest" description="Disordered" evidence="1">
    <location>
        <begin position="1"/>
        <end position="20"/>
    </location>
</feature>
<reference evidence="2" key="2">
    <citation type="journal article" date="2021" name="Genome Biol. Evol.">
        <title>Developing a high-quality reference genome for a parasitic bivalve with doubly uniparental inheritance (Bivalvia: Unionida).</title>
        <authorList>
            <person name="Smith C.H."/>
        </authorList>
    </citation>
    <scope>NUCLEOTIDE SEQUENCE</scope>
    <source>
        <strain evidence="2">CHS0354</strain>
        <tissue evidence="2">Mantle</tissue>
    </source>
</reference>
<keyword evidence="3" id="KW-1185">Reference proteome</keyword>
<protein>
    <submittedName>
        <fullName evidence="2">Uncharacterized protein</fullName>
    </submittedName>
</protein>
<evidence type="ECO:0000256" key="1">
    <source>
        <dbReference type="SAM" id="MobiDB-lite"/>
    </source>
</evidence>
<dbReference type="Proteomes" id="UP001195483">
    <property type="component" value="Unassembled WGS sequence"/>
</dbReference>
<dbReference type="EMBL" id="JAEAOA010002230">
    <property type="protein sequence ID" value="KAK3601678.1"/>
    <property type="molecule type" value="Genomic_DNA"/>
</dbReference>
<reference evidence="2" key="3">
    <citation type="submission" date="2023-05" db="EMBL/GenBank/DDBJ databases">
        <authorList>
            <person name="Smith C.H."/>
        </authorList>
    </citation>
    <scope>NUCLEOTIDE SEQUENCE</scope>
    <source>
        <strain evidence="2">CHS0354</strain>
        <tissue evidence="2">Mantle</tissue>
    </source>
</reference>
<dbReference type="AlphaFoldDB" id="A0AAE0W4F2"/>
<sequence>MRTRVQLPGVEETNPASANLSMPLRQHTKDEMFTTVGGGSSQRFCTLAPRDAAKLETTVQHVMEHALEKTRLALTINQN</sequence>
<evidence type="ECO:0000313" key="2">
    <source>
        <dbReference type="EMBL" id="KAK3601678.1"/>
    </source>
</evidence>
<comment type="caution">
    <text evidence="2">The sequence shown here is derived from an EMBL/GenBank/DDBJ whole genome shotgun (WGS) entry which is preliminary data.</text>
</comment>